<evidence type="ECO:0000256" key="1">
    <source>
        <dbReference type="ARBA" id="ARBA00009865"/>
    </source>
</evidence>
<dbReference type="PANTHER" id="PTHR42812:SF12">
    <property type="entry name" value="BETA-XYLOSIDASE-RELATED"/>
    <property type="match status" value="1"/>
</dbReference>
<keyword evidence="3 4" id="KW-0326">Glycosidase</keyword>
<evidence type="ECO:0000256" key="5">
    <source>
        <dbReference type="SAM" id="MobiDB-lite"/>
    </source>
</evidence>
<comment type="caution">
    <text evidence="6">The sequence shown here is derived from an EMBL/GenBank/DDBJ whole genome shotgun (WGS) entry which is preliminary data.</text>
</comment>
<dbReference type="Proteomes" id="UP001501195">
    <property type="component" value="Unassembled WGS sequence"/>
</dbReference>
<evidence type="ECO:0000313" key="7">
    <source>
        <dbReference type="Proteomes" id="UP001501195"/>
    </source>
</evidence>
<evidence type="ECO:0000256" key="2">
    <source>
        <dbReference type="ARBA" id="ARBA00022801"/>
    </source>
</evidence>
<dbReference type="EMBL" id="BAABIL010000244">
    <property type="protein sequence ID" value="GAA4977748.1"/>
    <property type="molecule type" value="Genomic_DNA"/>
</dbReference>
<dbReference type="SUPFAM" id="SSF75005">
    <property type="entry name" value="Arabinanase/levansucrase/invertase"/>
    <property type="match status" value="1"/>
</dbReference>
<name>A0ABP9HT17_9ACTN</name>
<dbReference type="Pfam" id="PF04616">
    <property type="entry name" value="Glyco_hydro_43"/>
    <property type="match status" value="1"/>
</dbReference>
<feature type="compositionally biased region" description="Gly residues" evidence="5">
    <location>
        <begin position="315"/>
        <end position="329"/>
    </location>
</feature>
<evidence type="ECO:0000313" key="6">
    <source>
        <dbReference type="EMBL" id="GAA4977748.1"/>
    </source>
</evidence>
<accession>A0ABP9HT17</accession>
<protein>
    <submittedName>
        <fullName evidence="6">Glycoside hydrolase family 43 protein</fullName>
    </submittedName>
</protein>
<dbReference type="InterPro" id="IPR051795">
    <property type="entry name" value="Glycosyl_Hydrlase_43"/>
</dbReference>
<reference evidence="7" key="1">
    <citation type="journal article" date="2019" name="Int. J. Syst. Evol. Microbiol.">
        <title>The Global Catalogue of Microorganisms (GCM) 10K type strain sequencing project: providing services to taxonomists for standard genome sequencing and annotation.</title>
        <authorList>
            <consortium name="The Broad Institute Genomics Platform"/>
            <consortium name="The Broad Institute Genome Sequencing Center for Infectious Disease"/>
            <person name="Wu L."/>
            <person name="Ma J."/>
        </authorList>
    </citation>
    <scope>NUCLEOTIDE SEQUENCE [LARGE SCALE GENOMIC DNA]</scope>
    <source>
        <strain evidence="7">JCM 18126</strain>
    </source>
</reference>
<dbReference type="PANTHER" id="PTHR42812">
    <property type="entry name" value="BETA-XYLOSIDASE"/>
    <property type="match status" value="1"/>
</dbReference>
<evidence type="ECO:0000256" key="4">
    <source>
        <dbReference type="RuleBase" id="RU361187"/>
    </source>
</evidence>
<proteinExistence type="inferred from homology"/>
<dbReference type="InterPro" id="IPR006710">
    <property type="entry name" value="Glyco_hydro_43"/>
</dbReference>
<dbReference type="Gene3D" id="2.115.10.20">
    <property type="entry name" value="Glycosyl hydrolase domain, family 43"/>
    <property type="match status" value="1"/>
</dbReference>
<feature type="region of interest" description="Disordered" evidence="5">
    <location>
        <begin position="305"/>
        <end position="329"/>
    </location>
</feature>
<dbReference type="InterPro" id="IPR023296">
    <property type="entry name" value="Glyco_hydro_beta-prop_sf"/>
</dbReference>
<dbReference type="RefSeq" id="WP_345712145.1">
    <property type="nucleotide sequence ID" value="NZ_BAABIL010000244.1"/>
</dbReference>
<comment type="similarity">
    <text evidence="1 4">Belongs to the glycosyl hydrolase 43 family.</text>
</comment>
<dbReference type="GO" id="GO:0016787">
    <property type="term" value="F:hydrolase activity"/>
    <property type="evidence" value="ECO:0007669"/>
    <property type="project" value="UniProtKB-KW"/>
</dbReference>
<gene>
    <name evidence="6" type="ORF">GCM10023225_18010</name>
</gene>
<organism evidence="6 7">
    <name type="scientific">Kineococcus glutinatus</name>
    <dbReference type="NCBI Taxonomy" id="1070872"/>
    <lineage>
        <taxon>Bacteria</taxon>
        <taxon>Bacillati</taxon>
        <taxon>Actinomycetota</taxon>
        <taxon>Actinomycetes</taxon>
        <taxon>Kineosporiales</taxon>
        <taxon>Kineosporiaceae</taxon>
        <taxon>Kineococcus</taxon>
    </lineage>
</organism>
<evidence type="ECO:0000256" key="3">
    <source>
        <dbReference type="ARBA" id="ARBA00023295"/>
    </source>
</evidence>
<keyword evidence="2 4" id="KW-0378">Hydrolase</keyword>
<dbReference type="CDD" id="cd08981">
    <property type="entry name" value="GH43_Bt1873-like"/>
    <property type="match status" value="1"/>
</dbReference>
<sequence>MSSTLDDIRIRDPFILETRDGSSVLHGTTDANVRGGPATGFDCCVSDDLERWSGPIAAFRPPADFWSDSQFWAPELHEHAGRYFVFATFLPSRAGARGVAVLVGDAATGPFEPWSRGPVTPAGVPGLDGTFFVDDQQRPWLIYSRGAEGTPGGAPAIADGEMYALELTADLSRAAGEPHLLFRASDAAWSRPLRLPDGAEPPAALRLARDPLLTDGPFVLRSGGGALLMLWSSFGEEGYAMGLATSASGDVSGPWAQQPDLVWERDGGHGMILRTTSGADYLVLHPPNESPRERARLVPVDITGSTVRRADSGGATAGAGGGAGGSTGS</sequence>
<keyword evidence="7" id="KW-1185">Reference proteome</keyword>